<organism evidence="1 2">
    <name type="scientific">Amycolatopsis ultiminotia</name>
    <dbReference type="NCBI Taxonomy" id="543629"/>
    <lineage>
        <taxon>Bacteria</taxon>
        <taxon>Bacillati</taxon>
        <taxon>Actinomycetota</taxon>
        <taxon>Actinomycetes</taxon>
        <taxon>Pseudonocardiales</taxon>
        <taxon>Pseudonocardiaceae</taxon>
        <taxon>Amycolatopsis</taxon>
    </lineage>
</organism>
<dbReference type="Proteomes" id="UP001500689">
    <property type="component" value="Unassembled WGS sequence"/>
</dbReference>
<dbReference type="RefSeq" id="WP_344858346.1">
    <property type="nucleotide sequence ID" value="NZ_BAAAZN010000004.1"/>
</dbReference>
<protein>
    <recommendedName>
        <fullName evidence="3">Lipoprotein</fullName>
    </recommendedName>
</protein>
<evidence type="ECO:0008006" key="3">
    <source>
        <dbReference type="Google" id="ProtNLM"/>
    </source>
</evidence>
<evidence type="ECO:0000313" key="2">
    <source>
        <dbReference type="Proteomes" id="UP001500689"/>
    </source>
</evidence>
<accession>A0ABP6VS68</accession>
<gene>
    <name evidence="1" type="ORF">GCM10022222_22370</name>
</gene>
<reference evidence="2" key="1">
    <citation type="journal article" date="2019" name="Int. J. Syst. Evol. Microbiol.">
        <title>The Global Catalogue of Microorganisms (GCM) 10K type strain sequencing project: providing services to taxonomists for standard genome sequencing and annotation.</title>
        <authorList>
            <consortium name="The Broad Institute Genomics Platform"/>
            <consortium name="The Broad Institute Genome Sequencing Center for Infectious Disease"/>
            <person name="Wu L."/>
            <person name="Ma J."/>
        </authorList>
    </citation>
    <scope>NUCLEOTIDE SEQUENCE [LARGE SCALE GENOMIC DNA]</scope>
    <source>
        <strain evidence="2">JCM 16898</strain>
    </source>
</reference>
<sequence>MAAVLALAAACGQSRAGTALADGDQAAAYVGAKFEKAMSKLADSVLDARNVTNSADTYFRFDDKWVHNTITSARTGSPESRVVHNRSQKNPDEIIDTFTPADGAVEYVYLGPAYKSLAPTQWVSMPKPEAGLVQQCSWGGVQTACKMAEAVDGSYKADKKAVRSAKSAADGSAELTVNVAFSKFLDDRVEVLPDSLLSKVGPQLRKSVVPTTIKLKPDGSLAEFVMAAKLSGDGHQLELRYDFRFTGAATAQDLPKVPDAAQVTALPDSAAEQDFYQRLSQLQGN</sequence>
<keyword evidence="2" id="KW-1185">Reference proteome</keyword>
<proteinExistence type="predicted"/>
<dbReference type="EMBL" id="BAAAZN010000004">
    <property type="protein sequence ID" value="GAA3538284.1"/>
    <property type="molecule type" value="Genomic_DNA"/>
</dbReference>
<name>A0ABP6VS68_9PSEU</name>
<evidence type="ECO:0000313" key="1">
    <source>
        <dbReference type="EMBL" id="GAA3538284.1"/>
    </source>
</evidence>
<comment type="caution">
    <text evidence="1">The sequence shown here is derived from an EMBL/GenBank/DDBJ whole genome shotgun (WGS) entry which is preliminary data.</text>
</comment>